<dbReference type="Proteomes" id="UP000199226">
    <property type="component" value="Unassembled WGS sequence"/>
</dbReference>
<dbReference type="Pfam" id="PF02811">
    <property type="entry name" value="PHP"/>
    <property type="match status" value="1"/>
</dbReference>
<protein>
    <recommendedName>
        <fullName evidence="5">DNA polymerase beta</fullName>
        <ecNumber evidence="3">2.7.7.7</ecNumber>
        <ecNumber evidence="4">4.2.99.18</ecNumber>
    </recommendedName>
    <alternativeName>
        <fullName evidence="16">5'-deoxyribose-phosphate lyase</fullName>
    </alternativeName>
    <alternativeName>
        <fullName evidence="17">AP lyase</fullName>
    </alternativeName>
</protein>
<dbReference type="RefSeq" id="WP_090698422.1">
    <property type="nucleotide sequence ID" value="NZ_FNHH01000002.1"/>
</dbReference>
<dbReference type="InterPro" id="IPR022311">
    <property type="entry name" value="PolX-like"/>
</dbReference>
<dbReference type="Pfam" id="PF14716">
    <property type="entry name" value="HHH_8"/>
    <property type="match status" value="1"/>
</dbReference>
<keyword evidence="10" id="KW-0235">DNA replication</keyword>
<dbReference type="PANTHER" id="PTHR36928">
    <property type="entry name" value="PHOSPHATASE YCDX-RELATED"/>
    <property type="match status" value="1"/>
</dbReference>
<evidence type="ECO:0000256" key="4">
    <source>
        <dbReference type="ARBA" id="ARBA00012720"/>
    </source>
</evidence>
<comment type="function">
    <text evidence="20">Repair polymerase that plays a key role in base-excision repair. During this process, the damaged base is excised by specific DNA glycosylases, the DNA backbone is nicked at the abasic site by an apurinic/apyrimidic (AP) endonuclease, and POLB removes 5'-deoxyribose-phosphate from the preincised AP site acting as a 5'-deoxyribose-phosphate lyase (5'-dRP lyase); through its DNA polymerase activity, it adds one nucleotide to the 3' end of the arising single-nucleotide gap. Conducts 'gap-filling' DNA synthesis in a stepwise distributive fashion rather than in a processive fashion as for other DNA polymerases. It is also able to cleave sugar-phosphate bonds 3' to an intact AP site, acting as an AP lyase.</text>
</comment>
<dbReference type="InterPro" id="IPR043519">
    <property type="entry name" value="NT_sf"/>
</dbReference>
<keyword evidence="15" id="KW-0234">DNA repair</keyword>
<reference evidence="26" key="1">
    <citation type="submission" date="2016-10" db="EMBL/GenBank/DDBJ databases">
        <authorList>
            <person name="Varghese N."/>
            <person name="Submissions S."/>
        </authorList>
    </citation>
    <scope>NUCLEOTIDE SEQUENCE [LARGE SCALE GENOMIC DNA]</scope>
    <source>
        <strain evidence="26">DSM 24536</strain>
    </source>
</reference>
<keyword evidence="14" id="KW-0915">Sodium</keyword>
<dbReference type="SUPFAM" id="SSF89550">
    <property type="entry name" value="PHP domain-like"/>
    <property type="match status" value="1"/>
</dbReference>
<name>A0A1G9MK96_9SPHI</name>
<evidence type="ECO:0000259" key="22">
    <source>
        <dbReference type="SMART" id="SM00278"/>
    </source>
</evidence>
<feature type="domain" description="Helix-hairpin-helix DNA-binding motif class 1" evidence="22">
    <location>
        <begin position="54"/>
        <end position="73"/>
    </location>
</feature>
<dbReference type="AlphaFoldDB" id="A0A1G9MK96"/>
<evidence type="ECO:0000313" key="26">
    <source>
        <dbReference type="Proteomes" id="UP000199226"/>
    </source>
</evidence>
<evidence type="ECO:0000256" key="5">
    <source>
        <dbReference type="ARBA" id="ARBA00020020"/>
    </source>
</evidence>
<dbReference type="GO" id="GO:0042578">
    <property type="term" value="F:phosphoric ester hydrolase activity"/>
    <property type="evidence" value="ECO:0007669"/>
    <property type="project" value="TreeGrafter"/>
</dbReference>
<feature type="domain" description="Helix-hairpin-helix DNA-binding motif class 1" evidence="22">
    <location>
        <begin position="94"/>
        <end position="113"/>
    </location>
</feature>
<dbReference type="GO" id="GO:0008270">
    <property type="term" value="F:zinc ion binding"/>
    <property type="evidence" value="ECO:0007669"/>
    <property type="project" value="TreeGrafter"/>
</dbReference>
<keyword evidence="7" id="KW-0237">DNA synthesis</keyword>
<dbReference type="InterPro" id="IPR004013">
    <property type="entry name" value="PHP_dom"/>
</dbReference>
<comment type="subcellular location">
    <subcellularLocation>
        <location evidence="2">Cytoplasm</location>
    </subcellularLocation>
</comment>
<keyword evidence="12" id="KW-0832">Ubl conjugation</keyword>
<dbReference type="GO" id="GO:0006281">
    <property type="term" value="P:DNA repair"/>
    <property type="evidence" value="ECO:0007669"/>
    <property type="project" value="UniProtKB-KW"/>
</dbReference>
<evidence type="ECO:0000256" key="17">
    <source>
        <dbReference type="ARBA" id="ARBA00035726"/>
    </source>
</evidence>
<dbReference type="InterPro" id="IPR029398">
    <property type="entry name" value="PolB_thumb"/>
</dbReference>
<evidence type="ECO:0000256" key="15">
    <source>
        <dbReference type="ARBA" id="ARBA00023204"/>
    </source>
</evidence>
<dbReference type="OrthoDB" id="9808747at2"/>
<keyword evidence="8" id="KW-0808">Transferase</keyword>
<evidence type="ECO:0000313" key="25">
    <source>
        <dbReference type="EMBL" id="SDL74503.1"/>
    </source>
</evidence>
<feature type="domain" description="Polymerase/histidinol phosphatase N-terminal" evidence="23">
    <location>
        <begin position="345"/>
        <end position="425"/>
    </location>
</feature>
<dbReference type="InterPro" id="IPR003141">
    <property type="entry name" value="Pol/His_phosphatase_N"/>
</dbReference>
<dbReference type="CDD" id="cd00141">
    <property type="entry name" value="NT_POLXc"/>
    <property type="match status" value="1"/>
</dbReference>
<evidence type="ECO:0000256" key="8">
    <source>
        <dbReference type="ARBA" id="ARBA00022679"/>
    </source>
</evidence>
<evidence type="ECO:0000256" key="7">
    <source>
        <dbReference type="ARBA" id="ARBA00022634"/>
    </source>
</evidence>
<dbReference type="SMART" id="SM00481">
    <property type="entry name" value="POLIIIAc"/>
    <property type="match status" value="1"/>
</dbReference>
<keyword evidence="13" id="KW-0239">DNA-directed DNA polymerase</keyword>
<dbReference type="SMART" id="SM00483">
    <property type="entry name" value="POLXc"/>
    <property type="match status" value="1"/>
</dbReference>
<gene>
    <name evidence="25" type="ORF">SAMN05421813_1027</name>
</gene>
<dbReference type="STRING" id="990371.SAMN05421813_1027"/>
<evidence type="ECO:0000256" key="19">
    <source>
        <dbReference type="ARBA" id="ARBA00044678"/>
    </source>
</evidence>
<dbReference type="EMBL" id="FNHH01000002">
    <property type="protein sequence ID" value="SDL74503.1"/>
    <property type="molecule type" value="Genomic_DNA"/>
</dbReference>
<evidence type="ECO:0000256" key="10">
    <source>
        <dbReference type="ARBA" id="ARBA00022705"/>
    </source>
</evidence>
<keyword evidence="11" id="KW-0227">DNA damage</keyword>
<proteinExistence type="predicted"/>
<dbReference type="Pfam" id="PF14792">
    <property type="entry name" value="DNA_pol_B_palm"/>
    <property type="match status" value="1"/>
</dbReference>
<dbReference type="Gene3D" id="1.10.150.20">
    <property type="entry name" value="5' to 3' exonuclease, C-terminal subdomain"/>
    <property type="match status" value="1"/>
</dbReference>
<evidence type="ECO:0000256" key="1">
    <source>
        <dbReference type="ARBA" id="ARBA00001946"/>
    </source>
</evidence>
<dbReference type="Gene3D" id="3.30.210.10">
    <property type="entry name" value="DNA polymerase, thumb domain"/>
    <property type="match status" value="1"/>
</dbReference>
<dbReference type="CDD" id="cd07436">
    <property type="entry name" value="PHP_PolX"/>
    <property type="match status" value="1"/>
</dbReference>
<dbReference type="InterPro" id="IPR050243">
    <property type="entry name" value="PHP_phosphatase"/>
</dbReference>
<evidence type="ECO:0000256" key="12">
    <source>
        <dbReference type="ARBA" id="ARBA00022843"/>
    </source>
</evidence>
<dbReference type="Gene3D" id="3.30.460.10">
    <property type="entry name" value="Beta Polymerase, domain 2"/>
    <property type="match status" value="1"/>
</dbReference>
<evidence type="ECO:0000256" key="14">
    <source>
        <dbReference type="ARBA" id="ARBA00023053"/>
    </source>
</evidence>
<dbReference type="InterPro" id="IPR003583">
    <property type="entry name" value="Hlx-hairpin-Hlx_DNA-bd_motif"/>
</dbReference>
<dbReference type="Gene3D" id="1.10.150.110">
    <property type="entry name" value="DNA polymerase beta, N-terminal domain-like"/>
    <property type="match status" value="1"/>
</dbReference>
<dbReference type="Pfam" id="PF14791">
    <property type="entry name" value="DNA_pol_B_thumb"/>
    <property type="match status" value="1"/>
</dbReference>
<dbReference type="InterPro" id="IPR027421">
    <property type="entry name" value="DNA_pol_lamdba_lyase_dom_sf"/>
</dbReference>
<keyword evidence="6" id="KW-0488">Methylation</keyword>
<dbReference type="SMART" id="SM00278">
    <property type="entry name" value="HhH1"/>
    <property type="match status" value="3"/>
</dbReference>
<comment type="catalytic activity">
    <reaction evidence="19">
        <text>a 5'-end 2'-deoxyribose-2'-deoxyribonucleotide-DNA = (2E,4S)-4-hydroxypenten-2-al-5-phosphate + a 5'-end 5'-phospho-2'-deoxyribonucleoside-DNA + H(+)</text>
        <dbReference type="Rhea" id="RHEA:76255"/>
        <dbReference type="Rhea" id="RHEA-COMP:13180"/>
        <dbReference type="Rhea" id="RHEA-COMP:18657"/>
        <dbReference type="ChEBI" id="CHEBI:15378"/>
        <dbReference type="ChEBI" id="CHEBI:136412"/>
        <dbReference type="ChEBI" id="CHEBI:195194"/>
        <dbReference type="ChEBI" id="CHEBI:195195"/>
    </reaction>
</comment>
<dbReference type="EC" id="2.7.7.7" evidence="3"/>
<dbReference type="Pfam" id="PF14520">
    <property type="entry name" value="HHH_5"/>
    <property type="match status" value="1"/>
</dbReference>
<feature type="domain" description="DNA-directed DNA polymerase X" evidence="24">
    <location>
        <begin position="3"/>
        <end position="321"/>
    </location>
</feature>
<dbReference type="InterPro" id="IPR002054">
    <property type="entry name" value="DNA-dir_DNA_pol_X"/>
</dbReference>
<dbReference type="Gene3D" id="3.20.20.140">
    <property type="entry name" value="Metal-dependent hydrolases"/>
    <property type="match status" value="1"/>
</dbReference>
<dbReference type="InterPro" id="IPR028207">
    <property type="entry name" value="DNA_pol_B_palm_palm"/>
</dbReference>
<dbReference type="PIRSF" id="PIRSF005047">
    <property type="entry name" value="UCP005047_YshC"/>
    <property type="match status" value="1"/>
</dbReference>
<dbReference type="PANTHER" id="PTHR36928:SF1">
    <property type="entry name" value="PHOSPHATASE YCDX-RELATED"/>
    <property type="match status" value="1"/>
</dbReference>
<comment type="cofactor">
    <cofactor evidence="1">
        <name>Mg(2+)</name>
        <dbReference type="ChEBI" id="CHEBI:18420"/>
    </cofactor>
</comment>
<evidence type="ECO:0000259" key="24">
    <source>
        <dbReference type="SMART" id="SM00483"/>
    </source>
</evidence>
<dbReference type="GO" id="GO:0003887">
    <property type="term" value="F:DNA-directed DNA polymerase activity"/>
    <property type="evidence" value="ECO:0007669"/>
    <property type="project" value="UniProtKB-KW"/>
</dbReference>
<evidence type="ECO:0000256" key="16">
    <source>
        <dbReference type="ARBA" id="ARBA00035717"/>
    </source>
</evidence>
<dbReference type="GO" id="GO:0005829">
    <property type="term" value="C:cytosol"/>
    <property type="evidence" value="ECO:0007669"/>
    <property type="project" value="TreeGrafter"/>
</dbReference>
<dbReference type="GO" id="GO:0003677">
    <property type="term" value="F:DNA binding"/>
    <property type="evidence" value="ECO:0007669"/>
    <property type="project" value="InterPro"/>
</dbReference>
<dbReference type="SUPFAM" id="SSF81301">
    <property type="entry name" value="Nucleotidyltransferase"/>
    <property type="match status" value="1"/>
</dbReference>
<evidence type="ECO:0000256" key="9">
    <source>
        <dbReference type="ARBA" id="ARBA00022695"/>
    </source>
</evidence>
<evidence type="ECO:0000256" key="18">
    <source>
        <dbReference type="ARBA" id="ARBA00044632"/>
    </source>
</evidence>
<dbReference type="InterPro" id="IPR047967">
    <property type="entry name" value="PolX_PHP"/>
</dbReference>
<evidence type="ECO:0000256" key="11">
    <source>
        <dbReference type="ARBA" id="ARBA00022763"/>
    </source>
</evidence>
<dbReference type="SUPFAM" id="SSF47802">
    <property type="entry name" value="DNA polymerase beta, N-terminal domain-like"/>
    <property type="match status" value="1"/>
</dbReference>
<keyword evidence="26" id="KW-1185">Reference proteome</keyword>
<feature type="domain" description="Helix-hairpin-helix DNA-binding motif class 1" evidence="22">
    <location>
        <begin position="129"/>
        <end position="148"/>
    </location>
</feature>
<comment type="catalytic activity">
    <reaction evidence="18">
        <text>2'-deoxyribonucleotide-(2'-deoxyribose 5'-phosphate)-2'-deoxyribonucleotide-DNA = a 3'-end 2'-deoxyribonucleotide-(2,3-dehydro-2,3-deoxyribose 5'-phosphate)-DNA + a 5'-end 5'-phospho-2'-deoxyribonucleoside-DNA + H(+)</text>
        <dbReference type="Rhea" id="RHEA:66592"/>
        <dbReference type="Rhea" id="RHEA-COMP:13180"/>
        <dbReference type="Rhea" id="RHEA-COMP:16897"/>
        <dbReference type="Rhea" id="RHEA-COMP:17067"/>
        <dbReference type="ChEBI" id="CHEBI:15378"/>
        <dbReference type="ChEBI" id="CHEBI:136412"/>
        <dbReference type="ChEBI" id="CHEBI:157695"/>
        <dbReference type="ChEBI" id="CHEBI:167181"/>
        <dbReference type="EC" id="4.2.99.18"/>
    </reaction>
</comment>
<dbReference type="InterPro" id="IPR037160">
    <property type="entry name" value="DNA_Pol_thumb_sf"/>
</dbReference>
<comment type="catalytic activity">
    <reaction evidence="21">
        <text>DNA(n) + a 2'-deoxyribonucleoside 5'-triphosphate = DNA(n+1) + diphosphate</text>
        <dbReference type="Rhea" id="RHEA:22508"/>
        <dbReference type="Rhea" id="RHEA-COMP:17339"/>
        <dbReference type="Rhea" id="RHEA-COMP:17340"/>
        <dbReference type="ChEBI" id="CHEBI:33019"/>
        <dbReference type="ChEBI" id="CHEBI:61560"/>
        <dbReference type="ChEBI" id="CHEBI:173112"/>
        <dbReference type="EC" id="2.7.7.7"/>
    </reaction>
</comment>
<dbReference type="PRINTS" id="PR00870">
    <property type="entry name" value="DNAPOLXBETA"/>
</dbReference>
<dbReference type="InterPro" id="IPR016195">
    <property type="entry name" value="Pol/histidinol_Pase-like"/>
</dbReference>
<sequence>MHTINKELARIFEDMGSIYEFLGEENRFRSIAYHNAAAVLNDLNKDIQSFIHDGEFEKVHGIGESIEEKILEYLKTRTMKKYEELKKAVPYDFIDLMKVQGLGPETLKYLHDELNVSSKKDLIKVLEDGSVMKLKGFKEKKVKNILEALNLQKSYEQRVTLWAALDLAETIIGRLKKIPEILRVDTAGSVRRGRETIGDIDILIAAKVQDRKMIISQFTKMEDVSKVLAEGETKASIYLEHFNRQVDLRIVAEDEWGAALQYFTGSKAHNIHLRKIAIDKGLKINEYGLFMVGSDKKIAGETEEGIYEKLGLTWMPPEMREDSGEIELSASGKIPELISLKDIKGDMHTHSKWSDGTFSLDEIAEYAAKNLGYEYLVITDHSKTEIIAGGLDESEFEKQIQEIREINKKQKNDLLKTGAEVDILADGTLDLSDELLQKLDWVVAAIHTQFNRDNTERIIRACESPFVHAIAHPSGRLLGIREPYDVDMERVIKAAASTGTALEINAHALRMDLDSKWARIARDKGVKLVIGTDAHNNDNYGYMKLGVLTARRAWCKAEDILNTRSWAGIVDFKNAKLKRRKKVRELIKV</sequence>
<evidence type="ECO:0000256" key="20">
    <source>
        <dbReference type="ARBA" id="ARBA00045548"/>
    </source>
</evidence>
<accession>A0A1G9MK96</accession>
<keyword evidence="9" id="KW-0548">Nucleotidyltransferase</keyword>
<dbReference type="GO" id="GO:0140078">
    <property type="term" value="F:class I DNA-(apurinic or apyrimidinic site) endonuclease activity"/>
    <property type="evidence" value="ECO:0007669"/>
    <property type="project" value="UniProtKB-EC"/>
</dbReference>
<evidence type="ECO:0000259" key="23">
    <source>
        <dbReference type="SMART" id="SM00481"/>
    </source>
</evidence>
<evidence type="ECO:0000256" key="3">
    <source>
        <dbReference type="ARBA" id="ARBA00012417"/>
    </source>
</evidence>
<dbReference type="EC" id="4.2.99.18" evidence="4"/>
<dbReference type="InterPro" id="IPR002008">
    <property type="entry name" value="DNA_pol_X_beta-like"/>
</dbReference>
<evidence type="ECO:0000256" key="21">
    <source>
        <dbReference type="ARBA" id="ARBA00049244"/>
    </source>
</evidence>
<dbReference type="InterPro" id="IPR010996">
    <property type="entry name" value="HHH_MUS81"/>
</dbReference>
<evidence type="ECO:0000256" key="13">
    <source>
        <dbReference type="ARBA" id="ARBA00022932"/>
    </source>
</evidence>
<dbReference type="NCBIfam" id="NF006375">
    <property type="entry name" value="PRK08609.1"/>
    <property type="match status" value="1"/>
</dbReference>
<evidence type="ECO:0000256" key="6">
    <source>
        <dbReference type="ARBA" id="ARBA00022481"/>
    </source>
</evidence>
<evidence type="ECO:0000256" key="2">
    <source>
        <dbReference type="ARBA" id="ARBA00004496"/>
    </source>
</evidence>
<organism evidence="25 26">
    <name type="scientific">Daejeonella rubra</name>
    <dbReference type="NCBI Taxonomy" id="990371"/>
    <lineage>
        <taxon>Bacteria</taxon>
        <taxon>Pseudomonadati</taxon>
        <taxon>Bacteroidota</taxon>
        <taxon>Sphingobacteriia</taxon>
        <taxon>Sphingobacteriales</taxon>
        <taxon>Sphingobacteriaceae</taxon>
        <taxon>Daejeonella</taxon>
    </lineage>
</organism>